<feature type="domain" description="Menorin-like" evidence="3">
    <location>
        <begin position="83"/>
        <end position="120"/>
    </location>
</feature>
<feature type="compositionally biased region" description="Low complexity" evidence="2">
    <location>
        <begin position="1"/>
        <end position="33"/>
    </location>
</feature>
<organism evidence="4 5">
    <name type="scientific">Prorocentrum cordatum</name>
    <dbReference type="NCBI Taxonomy" id="2364126"/>
    <lineage>
        <taxon>Eukaryota</taxon>
        <taxon>Sar</taxon>
        <taxon>Alveolata</taxon>
        <taxon>Dinophyceae</taxon>
        <taxon>Prorocentrales</taxon>
        <taxon>Prorocentraceae</taxon>
        <taxon>Prorocentrum</taxon>
    </lineage>
</organism>
<feature type="region of interest" description="Disordered" evidence="2">
    <location>
        <begin position="1"/>
        <end position="66"/>
    </location>
</feature>
<comment type="similarity">
    <text evidence="1">Belongs to the menorin family.</text>
</comment>
<evidence type="ECO:0000256" key="2">
    <source>
        <dbReference type="SAM" id="MobiDB-lite"/>
    </source>
</evidence>
<gene>
    <name evidence="4" type="ORF">PCOR1329_LOCUS85197</name>
</gene>
<dbReference type="Pfam" id="PF10223">
    <property type="entry name" value="Menorin_N"/>
    <property type="match status" value="1"/>
</dbReference>
<proteinExistence type="inferred from homology"/>
<feature type="compositionally biased region" description="Basic and acidic residues" evidence="2">
    <location>
        <begin position="52"/>
        <end position="66"/>
    </location>
</feature>
<keyword evidence="5" id="KW-1185">Reference proteome</keyword>
<name>A0ABN9YFD7_9DINO</name>
<sequence>MQAVSSRPSLAAPALGAPPRAAPGAAAVAARLSGGRRPRGAPSARRLLLPRALERPPEARDDGRERGSFCPALAAALGVAAVSKIRWAHCVNSRRRLRRALLDERVHMLEVDVSFGELRAPSAAGPACGPAAARGTPAPLGGGSWGPVAAHFPTQRRAATCRSRSSSEPSCSTTPEAAAPRGSSWTSSSSAACGPSWQRCWTCTRSSPPPAAPRPPPSFPRFCPPCSSTRTRGARLVPDPADHGAPAGSAAPRRVRARRRVRPGARAARARPLRAVSGLDAWPAHSGCRLTDAMAEQMLAALPPVQAACDAGLLQHVTFGVSAACARDSAPTLSRIRAAVGDSVDTSVTFFSAARLGGEVGGRPSQKAAGLIRSPLALRGAASVSREGFDLFGVRGPEAFAPSEEARPL</sequence>
<dbReference type="EMBL" id="CAUYUJ010022548">
    <property type="protein sequence ID" value="CAK0911272.1"/>
    <property type="molecule type" value="Genomic_DNA"/>
</dbReference>
<feature type="region of interest" description="Disordered" evidence="2">
    <location>
        <begin position="156"/>
        <end position="191"/>
    </location>
</feature>
<evidence type="ECO:0000313" key="4">
    <source>
        <dbReference type="EMBL" id="CAK0911272.1"/>
    </source>
</evidence>
<feature type="compositionally biased region" description="Basic residues" evidence="2">
    <location>
        <begin position="253"/>
        <end position="269"/>
    </location>
</feature>
<evidence type="ECO:0000256" key="1">
    <source>
        <dbReference type="ARBA" id="ARBA00044953"/>
    </source>
</evidence>
<reference evidence="4" key="1">
    <citation type="submission" date="2023-10" db="EMBL/GenBank/DDBJ databases">
        <authorList>
            <person name="Chen Y."/>
            <person name="Shah S."/>
            <person name="Dougan E. K."/>
            <person name="Thang M."/>
            <person name="Chan C."/>
        </authorList>
    </citation>
    <scope>NUCLEOTIDE SEQUENCE [LARGE SCALE GENOMIC DNA]</scope>
</reference>
<feature type="compositionally biased region" description="Low complexity" evidence="2">
    <location>
        <begin position="40"/>
        <end position="51"/>
    </location>
</feature>
<accession>A0ABN9YFD7</accession>
<dbReference type="Proteomes" id="UP001189429">
    <property type="component" value="Unassembled WGS sequence"/>
</dbReference>
<feature type="region of interest" description="Disordered" evidence="2">
    <location>
        <begin position="234"/>
        <end position="269"/>
    </location>
</feature>
<evidence type="ECO:0000313" key="5">
    <source>
        <dbReference type="Proteomes" id="UP001189429"/>
    </source>
</evidence>
<protein>
    <recommendedName>
        <fullName evidence="3">Menorin-like domain-containing protein</fullName>
    </recommendedName>
</protein>
<dbReference type="InterPro" id="IPR019356">
    <property type="entry name" value="Menorin_dom"/>
</dbReference>
<evidence type="ECO:0000259" key="3">
    <source>
        <dbReference type="Pfam" id="PF10223"/>
    </source>
</evidence>
<comment type="caution">
    <text evidence="4">The sequence shown here is derived from an EMBL/GenBank/DDBJ whole genome shotgun (WGS) entry which is preliminary data.</text>
</comment>